<proteinExistence type="predicted"/>
<keyword evidence="4" id="KW-1185">Reference proteome</keyword>
<gene>
    <name evidence="3" type="ORF">BDP55DRAFT_166244</name>
</gene>
<organism evidence="3 4">
    <name type="scientific">Colletotrichum godetiae</name>
    <dbReference type="NCBI Taxonomy" id="1209918"/>
    <lineage>
        <taxon>Eukaryota</taxon>
        <taxon>Fungi</taxon>
        <taxon>Dikarya</taxon>
        <taxon>Ascomycota</taxon>
        <taxon>Pezizomycotina</taxon>
        <taxon>Sordariomycetes</taxon>
        <taxon>Hypocreomycetidae</taxon>
        <taxon>Glomerellales</taxon>
        <taxon>Glomerellaceae</taxon>
        <taxon>Colletotrichum</taxon>
        <taxon>Colletotrichum acutatum species complex</taxon>
    </lineage>
</organism>
<keyword evidence="2" id="KW-0812">Transmembrane</keyword>
<dbReference type="EMBL" id="JAHMHR010000023">
    <property type="protein sequence ID" value="KAK1674998.1"/>
    <property type="molecule type" value="Genomic_DNA"/>
</dbReference>
<sequence length="209" mass="23443">MGRRLGAHQKRGIPSSELEESQETKEARPPTTRFLAKSPCTDDVAAQVIVVMVFQLPAAVDAEAVAVICYSFICFFSNILLVWLLWTHNDRTSYIACISYATLIITTTSICQQFYDYAYWRDILTEQFYYARQNADNAEVQYHKGSQGIKLVLSYASLGSPLHRRLSSSLPYPWPLASTAGSRQRRGQLTPSPSWEESCPSFSLVSPSA</sequence>
<feature type="region of interest" description="Disordered" evidence="1">
    <location>
        <begin position="181"/>
        <end position="209"/>
    </location>
</feature>
<evidence type="ECO:0000313" key="3">
    <source>
        <dbReference type="EMBL" id="KAK1674998.1"/>
    </source>
</evidence>
<accession>A0AAJ0AM85</accession>
<name>A0AAJ0AM85_9PEZI</name>
<feature type="transmembrane region" description="Helical" evidence="2">
    <location>
        <begin position="64"/>
        <end position="86"/>
    </location>
</feature>
<dbReference type="RefSeq" id="XP_060429001.1">
    <property type="nucleotide sequence ID" value="XM_060565723.1"/>
</dbReference>
<keyword evidence="2" id="KW-0472">Membrane</keyword>
<reference evidence="3" key="1">
    <citation type="submission" date="2021-06" db="EMBL/GenBank/DDBJ databases">
        <title>Comparative genomics, transcriptomics and evolutionary studies reveal genomic signatures of adaptation to plant cell wall in hemibiotrophic fungi.</title>
        <authorList>
            <consortium name="DOE Joint Genome Institute"/>
            <person name="Baroncelli R."/>
            <person name="Diaz J.F."/>
            <person name="Benocci T."/>
            <person name="Peng M."/>
            <person name="Battaglia E."/>
            <person name="Haridas S."/>
            <person name="Andreopoulos W."/>
            <person name="Labutti K."/>
            <person name="Pangilinan J."/>
            <person name="Floch G.L."/>
            <person name="Makela M.R."/>
            <person name="Henrissat B."/>
            <person name="Grigoriev I.V."/>
            <person name="Crouch J.A."/>
            <person name="De Vries R.P."/>
            <person name="Sukno S.A."/>
            <person name="Thon M.R."/>
        </authorList>
    </citation>
    <scope>NUCLEOTIDE SEQUENCE</scope>
    <source>
        <strain evidence="3">CBS 193.32</strain>
    </source>
</reference>
<dbReference type="GeneID" id="85450249"/>
<evidence type="ECO:0000256" key="2">
    <source>
        <dbReference type="SAM" id="Phobius"/>
    </source>
</evidence>
<feature type="region of interest" description="Disordered" evidence="1">
    <location>
        <begin position="1"/>
        <end position="31"/>
    </location>
</feature>
<comment type="caution">
    <text evidence="3">The sequence shown here is derived from an EMBL/GenBank/DDBJ whole genome shotgun (WGS) entry which is preliminary data.</text>
</comment>
<dbReference type="Proteomes" id="UP001224890">
    <property type="component" value="Unassembled WGS sequence"/>
</dbReference>
<keyword evidence="2" id="KW-1133">Transmembrane helix</keyword>
<protein>
    <submittedName>
        <fullName evidence="3">Uncharacterized protein</fullName>
    </submittedName>
</protein>
<evidence type="ECO:0000256" key="1">
    <source>
        <dbReference type="SAM" id="MobiDB-lite"/>
    </source>
</evidence>
<evidence type="ECO:0000313" key="4">
    <source>
        <dbReference type="Proteomes" id="UP001224890"/>
    </source>
</evidence>
<feature type="compositionally biased region" description="Basic residues" evidence="1">
    <location>
        <begin position="1"/>
        <end position="11"/>
    </location>
</feature>
<dbReference type="AlphaFoldDB" id="A0AAJ0AM85"/>
<feature type="transmembrane region" description="Helical" evidence="2">
    <location>
        <begin position="92"/>
        <end position="111"/>
    </location>
</feature>